<accession>A0AA36DTM8</accession>
<name>A0AA36DTM8_CYLNA</name>
<dbReference type="Proteomes" id="UP001176961">
    <property type="component" value="Unassembled WGS sequence"/>
</dbReference>
<protein>
    <submittedName>
        <fullName evidence="2">Uncharacterized protein</fullName>
    </submittedName>
</protein>
<organism evidence="2 3">
    <name type="scientific">Cylicocyclus nassatus</name>
    <name type="common">Nematode worm</name>
    <dbReference type="NCBI Taxonomy" id="53992"/>
    <lineage>
        <taxon>Eukaryota</taxon>
        <taxon>Metazoa</taxon>
        <taxon>Ecdysozoa</taxon>
        <taxon>Nematoda</taxon>
        <taxon>Chromadorea</taxon>
        <taxon>Rhabditida</taxon>
        <taxon>Rhabditina</taxon>
        <taxon>Rhabditomorpha</taxon>
        <taxon>Strongyloidea</taxon>
        <taxon>Strongylidae</taxon>
        <taxon>Cylicocyclus</taxon>
    </lineage>
</organism>
<feature type="region of interest" description="Disordered" evidence="1">
    <location>
        <begin position="32"/>
        <end position="83"/>
    </location>
</feature>
<feature type="compositionally biased region" description="Polar residues" evidence="1">
    <location>
        <begin position="70"/>
        <end position="83"/>
    </location>
</feature>
<reference evidence="2" key="1">
    <citation type="submission" date="2023-07" db="EMBL/GenBank/DDBJ databases">
        <authorList>
            <consortium name="CYATHOMIX"/>
        </authorList>
    </citation>
    <scope>NUCLEOTIDE SEQUENCE</scope>
    <source>
        <strain evidence="2">N/A</strain>
    </source>
</reference>
<evidence type="ECO:0000256" key="1">
    <source>
        <dbReference type="SAM" id="MobiDB-lite"/>
    </source>
</evidence>
<evidence type="ECO:0000313" key="3">
    <source>
        <dbReference type="Proteomes" id="UP001176961"/>
    </source>
</evidence>
<feature type="compositionally biased region" description="Basic and acidic residues" evidence="1">
    <location>
        <begin position="37"/>
        <end position="55"/>
    </location>
</feature>
<keyword evidence="3" id="KW-1185">Reference proteome</keyword>
<evidence type="ECO:0000313" key="2">
    <source>
        <dbReference type="EMBL" id="CAJ0592551.1"/>
    </source>
</evidence>
<comment type="caution">
    <text evidence="2">The sequence shown here is derived from an EMBL/GenBank/DDBJ whole genome shotgun (WGS) entry which is preliminary data.</text>
</comment>
<dbReference type="EMBL" id="CATQJL010000112">
    <property type="protein sequence ID" value="CAJ0592551.1"/>
    <property type="molecule type" value="Genomic_DNA"/>
</dbReference>
<proteinExistence type="predicted"/>
<gene>
    <name evidence="2" type="ORF">CYNAS_LOCUS4534</name>
</gene>
<dbReference type="AlphaFoldDB" id="A0AA36DTM8"/>
<sequence>MCNHQGRLAASNHMRMPSITLQRERERLHCSLPNYLKKGDRISRPPDRYSDDKYPPSKRNAKKKRRNENLQQATKRFNGQTSEASNHYAAPMGVNYGNQASGSSMTDFPFSSFPLEFVQNTTNPRQHGNEAEDGRENIDVLIRNRRETRELPADSQNVLNNDPLWSSYMQQNNNPGVADTVNSALLNSYAQQMNALLQNSGLPQNIPPFFNPYMNWNSIAGYNVAAPPQEECPECMKEKLAQMAQCIFEGLLQAMSNKMRAPSSQQHFQLQYLLIRIKRRSHGYTLPSQTYIA</sequence>